<evidence type="ECO:0000313" key="9">
    <source>
        <dbReference type="EMBL" id="ADU97173.1"/>
    </source>
</evidence>
<name>E8T2W4_THEA1</name>
<dbReference type="AlphaFoldDB" id="E8T2W4"/>
<dbReference type="eggNOG" id="COG0679">
    <property type="taxonomic scope" value="Bacteria"/>
</dbReference>
<dbReference type="PANTHER" id="PTHR36838">
    <property type="entry name" value="AUXIN EFFLUX CARRIER FAMILY PROTEIN"/>
    <property type="match status" value="1"/>
</dbReference>
<dbReference type="EMBL" id="CP002444">
    <property type="protein sequence ID" value="ADU97173.1"/>
    <property type="molecule type" value="Genomic_DNA"/>
</dbReference>
<dbReference type="Gene3D" id="1.20.1530.20">
    <property type="match status" value="1"/>
</dbReference>
<feature type="transmembrane region" description="Helical" evidence="8">
    <location>
        <begin position="34"/>
        <end position="52"/>
    </location>
</feature>
<feature type="transmembrane region" description="Helical" evidence="8">
    <location>
        <begin position="271"/>
        <end position="292"/>
    </location>
</feature>
<dbReference type="RefSeq" id="WP_013537959.1">
    <property type="nucleotide sequence ID" value="NC_014926.1"/>
</dbReference>
<feature type="transmembrane region" description="Helical" evidence="8">
    <location>
        <begin position="94"/>
        <end position="115"/>
    </location>
</feature>
<protein>
    <submittedName>
        <fullName evidence="9">Auxin Efflux Carrier</fullName>
    </submittedName>
</protein>
<sequence length="295" mass="31542">MTQLLLNVILPLYLLVGLGFLIGKAKPQLETKTISFLVLYLFAPALIFSSFREVSVSLKSFTCIFLTALGVFVLVLAASAAVEKVFLGKRNPAFELSATVMNAGYLGIPLIYLMFGEPALPIAVNYMVVMAVLHFTLGIAVLNSDNLREGLKAALKIPLVYAAVLSFLLKGVYLPPGIEKTLKLTGNATMPLMLVSIGISLSRISVEEFKEAVAATAVRFVGGAASAAAVVSLLKCPPQMAKALIVQSALPSAILNYVLCEQFNRSPRLAASVIFVSTVTFPFFLLILQAALGRL</sequence>
<dbReference type="InterPro" id="IPR004776">
    <property type="entry name" value="Mem_transp_PIN-like"/>
</dbReference>
<evidence type="ECO:0000256" key="1">
    <source>
        <dbReference type="ARBA" id="ARBA00004651"/>
    </source>
</evidence>
<dbReference type="GO" id="GO:0005886">
    <property type="term" value="C:plasma membrane"/>
    <property type="evidence" value="ECO:0007669"/>
    <property type="project" value="UniProtKB-SubCell"/>
</dbReference>
<feature type="transmembrane region" description="Helical" evidence="8">
    <location>
        <begin position="6"/>
        <end position="22"/>
    </location>
</feature>
<keyword evidence="5 8" id="KW-0812">Transmembrane</keyword>
<dbReference type="KEGG" id="tam:Theam_1209"/>
<dbReference type="HOGENOM" id="CLU_056175_4_1_0"/>
<dbReference type="Proteomes" id="UP000006362">
    <property type="component" value="Chromosome"/>
</dbReference>
<evidence type="ECO:0000256" key="4">
    <source>
        <dbReference type="ARBA" id="ARBA00022475"/>
    </source>
</evidence>
<keyword evidence="4" id="KW-1003">Cell membrane</keyword>
<dbReference type="STRING" id="648996.Theam_1209"/>
<gene>
    <name evidence="9" type="ordered locus">Theam_1209</name>
</gene>
<feature type="transmembrane region" description="Helical" evidence="8">
    <location>
        <begin position="58"/>
        <end position="82"/>
    </location>
</feature>
<evidence type="ECO:0000256" key="6">
    <source>
        <dbReference type="ARBA" id="ARBA00022989"/>
    </source>
</evidence>
<dbReference type="PANTHER" id="PTHR36838:SF1">
    <property type="entry name" value="SLR1864 PROTEIN"/>
    <property type="match status" value="1"/>
</dbReference>
<organism evidence="9 10">
    <name type="scientific">Thermovibrio ammonificans (strain DSM 15698 / JCM 12110 / HB-1)</name>
    <dbReference type="NCBI Taxonomy" id="648996"/>
    <lineage>
        <taxon>Bacteria</taxon>
        <taxon>Pseudomonadati</taxon>
        <taxon>Aquificota</taxon>
        <taxon>Aquificia</taxon>
        <taxon>Desulfurobacteriales</taxon>
        <taxon>Desulfurobacteriaceae</taxon>
        <taxon>Thermovibrio</taxon>
    </lineage>
</organism>
<keyword evidence="7 8" id="KW-0472">Membrane</keyword>
<comment type="subcellular location">
    <subcellularLocation>
        <location evidence="1">Cell membrane</location>
        <topology evidence="1">Multi-pass membrane protein</topology>
    </subcellularLocation>
</comment>
<evidence type="ECO:0000256" key="2">
    <source>
        <dbReference type="ARBA" id="ARBA00010145"/>
    </source>
</evidence>
<comment type="similarity">
    <text evidence="2">Belongs to the auxin efflux carrier (TC 2.A.69) family.</text>
</comment>
<evidence type="ECO:0000256" key="5">
    <source>
        <dbReference type="ARBA" id="ARBA00022692"/>
    </source>
</evidence>
<evidence type="ECO:0000313" key="10">
    <source>
        <dbReference type="Proteomes" id="UP000006362"/>
    </source>
</evidence>
<dbReference type="OrthoDB" id="9798064at2"/>
<reference evidence="9" key="1">
    <citation type="submission" date="2011-01" db="EMBL/GenBank/DDBJ databases">
        <title>Complete sequence of chromosome of Thermovibrio ammonificans HB-1.</title>
        <authorList>
            <consortium name="US DOE Joint Genome Institute"/>
            <person name="Lucas S."/>
            <person name="Copeland A."/>
            <person name="Lapidus A."/>
            <person name="Cheng J.-F."/>
            <person name="Goodwin L."/>
            <person name="Pitluck S."/>
            <person name="Davenport K."/>
            <person name="Detter J.C."/>
            <person name="Han C."/>
            <person name="Tapia R."/>
            <person name="Land M."/>
            <person name="Hauser L."/>
            <person name="Kyrpides N."/>
            <person name="Ivanova N."/>
            <person name="Ovchinnikova G."/>
            <person name="Vetriani C."/>
            <person name="Woyke T."/>
        </authorList>
    </citation>
    <scope>NUCLEOTIDE SEQUENCE [LARGE SCALE GENOMIC DNA]</scope>
    <source>
        <strain evidence="9">HB-1</strain>
    </source>
</reference>
<keyword evidence="3" id="KW-0813">Transport</keyword>
<evidence type="ECO:0000256" key="7">
    <source>
        <dbReference type="ARBA" id="ARBA00023136"/>
    </source>
</evidence>
<keyword evidence="6 8" id="KW-1133">Transmembrane helix</keyword>
<keyword evidence="10" id="KW-1185">Reference proteome</keyword>
<dbReference type="GO" id="GO:0055085">
    <property type="term" value="P:transmembrane transport"/>
    <property type="evidence" value="ECO:0007669"/>
    <property type="project" value="InterPro"/>
</dbReference>
<evidence type="ECO:0000256" key="8">
    <source>
        <dbReference type="SAM" id="Phobius"/>
    </source>
</evidence>
<dbReference type="Pfam" id="PF03547">
    <property type="entry name" value="Mem_trans"/>
    <property type="match status" value="2"/>
</dbReference>
<feature type="transmembrane region" description="Helical" evidence="8">
    <location>
        <begin position="121"/>
        <end position="142"/>
    </location>
</feature>
<accession>E8T2W4</accession>
<evidence type="ECO:0000256" key="3">
    <source>
        <dbReference type="ARBA" id="ARBA00022448"/>
    </source>
</evidence>
<dbReference type="InterPro" id="IPR038770">
    <property type="entry name" value="Na+/solute_symporter_sf"/>
</dbReference>
<proteinExistence type="inferred from homology"/>
<feature type="transmembrane region" description="Helical" evidence="8">
    <location>
        <begin position="154"/>
        <end position="173"/>
    </location>
</feature>